<evidence type="ECO:0000256" key="6">
    <source>
        <dbReference type="ARBA" id="ARBA00022723"/>
    </source>
</evidence>
<feature type="domain" description="Integrase-type" evidence="18">
    <location>
        <begin position="1161"/>
        <end position="1202"/>
    </location>
</feature>
<gene>
    <name evidence="20" type="ORF">HGM15179_021007</name>
</gene>
<dbReference type="Pfam" id="PF00607">
    <property type="entry name" value="Gag_p24"/>
    <property type="match status" value="2"/>
</dbReference>
<feature type="region of interest" description="Disordered" evidence="15">
    <location>
        <begin position="1421"/>
        <end position="1440"/>
    </location>
</feature>
<reference evidence="20" key="1">
    <citation type="submission" date="2019-04" db="EMBL/GenBank/DDBJ databases">
        <title>Genome assembly of Zosterops borbonicus 15179.</title>
        <authorList>
            <person name="Leroy T."/>
            <person name="Anselmetti Y."/>
            <person name="Tilak M.-K."/>
            <person name="Nabholz B."/>
        </authorList>
    </citation>
    <scope>NUCLEOTIDE SEQUENCE</scope>
    <source>
        <strain evidence="20">HGM_15179</strain>
        <tissue evidence="20">Muscle</tissue>
    </source>
</reference>
<dbReference type="Proteomes" id="UP000796761">
    <property type="component" value="Unassembled WGS sequence"/>
</dbReference>
<dbReference type="Gene3D" id="1.10.375.10">
    <property type="entry name" value="Human Immunodeficiency Virus Type 1 Capsid Protein"/>
    <property type="match status" value="2"/>
</dbReference>
<dbReference type="GO" id="GO:0004523">
    <property type="term" value="F:RNA-DNA hybrid ribonuclease activity"/>
    <property type="evidence" value="ECO:0007669"/>
    <property type="project" value="UniProtKB-EC"/>
</dbReference>
<dbReference type="Gene3D" id="3.10.10.10">
    <property type="entry name" value="HIV Type 1 Reverse Transcriptase, subunit A, domain 1"/>
    <property type="match status" value="1"/>
</dbReference>
<keyword evidence="6" id="KW-0479">Metal-binding</keyword>
<proteinExistence type="inferred from homology"/>
<evidence type="ECO:0000259" key="19">
    <source>
        <dbReference type="PROSITE" id="PS50878"/>
    </source>
</evidence>
<keyword evidence="16" id="KW-1133">Transmembrane helix</keyword>
<evidence type="ECO:0000256" key="14">
    <source>
        <dbReference type="PROSITE-ProRule" id="PRU00450"/>
    </source>
</evidence>
<dbReference type="PANTHER" id="PTHR41694">
    <property type="entry name" value="ENDOGENOUS RETROVIRUS GROUP K MEMBER POL PROTEIN"/>
    <property type="match status" value="1"/>
</dbReference>
<sequence length="1472" mass="163782">EDELEPGNSGPSQIPSLAPVTYLRSKGGNVISTSWKPIPQHAVKDLCKALKQYGRYSPYSRGLLNVLLTGMTAVPADLKHLFRCLTNSTEYKLWEALWKDLLKRALQSLLADPTTAVDEKGVKLTLDHLSGDGQWALAPTQASDIPNPVLDKVKYAAEKAFLGMQPPDPPPTYSTIFQGPAEPYTQFVERLSQVIELQVRKEHAKEETLEEMVFSHANEKCHTAILSLPWEPPPTLQDMLRVCERKVPWLGQPVSHARGKAAIQTAAAMKADSSSASSAPHALAQSKRSFKKNASRPCALCGEMGHWCQQCPIKRDFDKFRNRGGNEEVNSREPGTWSQIEGKFVVIGDCKFTLCELEIVPGLITSNPERFVLWLHCVNPPVFLPKGQIIAQVNPVPSIPVQDGVPEVNAVRAIGEDKPKETCRLVIEEDELEPGNSGPSQIPSLAPVTYLRSKGGNVISTSWKPIPQHAVKDLCKALKQYGRYSPYSRGLLNVLLTGMTAVPADLKHLFRCLTNSTEYKLWEALWKDLLKRALQSLLADPTTAVDEKGVKLTLDHLSGDGQWALAPTQASDIPNPVLDKVKYAAEKAFLGMQPPDPPPTYSTIFQGPAEPYTQFVERLSQVIELQVRKEHAKEETLEEMVFSHANEKCHTAILSLPWEPPPTLQDMLRVCERKVPWLGQPVSHARGKAAIQTAAAMKADSSSASSAPHALAQSKRSFKKNASRPCALCGEMGHWCQQCPIKRDFDKFRNRGGNEEVNSREPGTWSQIEGKFVVIGDCKFTLCELEIVPGLITSNPERFVLWLHCVNPPVFLPKGQIIAQVNPVPSIPVQDGVPEVNAVRAIGEDKPKETCRLVIVAVTAQHPTQKQNWKTDELVWVEQWPLSKQKLKELNEPVEEQLKKGNIEETTSPWNSPVFVIQKSDKTRWRLLHNLRQINNAIEDMGSLQPGMPSPTMPPKNWNLAIIDIKDCFFHIPLHPDNNPCFAFSVPTINQEAPRKRYHWKVLPQGMKSSPVICQWYVSSLLSEVCAAADKSIIHHYMDDVFVCAPNDDLLTHALDLTVTALVAAGFELQESKIQRMPPWKYLGLEIAGVVSRAEQSILQEVSNTALFELLSKLVKLISYLEQPFYVMHTRSHTDLPGFIAEGNRRADALAAPAEMAPLPNIFEQAKIRHQLFHQNAPGLVRRFNLTRDRAKVILATCPHCQQHALPTLSAGVNPRGLNSCEVWQTDVTHFAQFGRQSTEPANRAPFFRKSTTGSKGKAKGPCQRPGNFENGRSSQFSDVGEQLYLVVPDLALSQMEVPLAVNLLQLFLLASLKIPTSGGFVPQSTTDAWVNQSSPSTAPSNTVGGRNEKIEDWLDKLFESWGLSKWAGSRIKAGLLIWMVLVSISFTFILIRRAIVRLISNSTIPSQVSQVFVVTAPTNRENPEGVIPSEDGGNIEEWSIPSEEWHSDQQWDEDLSFESEYPSSRMQSTSF</sequence>
<dbReference type="InterPro" id="IPR043502">
    <property type="entry name" value="DNA/RNA_pol_sf"/>
</dbReference>
<organism evidence="20 21">
    <name type="scientific">Zosterops borbonicus</name>
    <dbReference type="NCBI Taxonomy" id="364589"/>
    <lineage>
        <taxon>Eukaryota</taxon>
        <taxon>Metazoa</taxon>
        <taxon>Chordata</taxon>
        <taxon>Craniata</taxon>
        <taxon>Vertebrata</taxon>
        <taxon>Euteleostomi</taxon>
        <taxon>Archelosauria</taxon>
        <taxon>Archosauria</taxon>
        <taxon>Dinosauria</taxon>
        <taxon>Saurischia</taxon>
        <taxon>Theropoda</taxon>
        <taxon>Coelurosauria</taxon>
        <taxon>Aves</taxon>
        <taxon>Neognathae</taxon>
        <taxon>Neoaves</taxon>
        <taxon>Telluraves</taxon>
        <taxon>Australaves</taxon>
        <taxon>Passeriformes</taxon>
        <taxon>Sylvioidea</taxon>
        <taxon>Zosteropidae</taxon>
        <taxon>Zosterops</taxon>
    </lineage>
</organism>
<feature type="domain" description="CCHC-type" evidence="17">
    <location>
        <begin position="726"/>
        <end position="740"/>
    </location>
</feature>
<dbReference type="EC" id="3.1.26.4" evidence="2"/>
<evidence type="ECO:0000256" key="9">
    <source>
        <dbReference type="ARBA" id="ARBA00022771"/>
    </source>
</evidence>
<dbReference type="GO" id="GO:0004190">
    <property type="term" value="F:aspartic-type endopeptidase activity"/>
    <property type="evidence" value="ECO:0007669"/>
    <property type="project" value="UniProtKB-KW"/>
</dbReference>
<dbReference type="GO" id="GO:0003964">
    <property type="term" value="F:RNA-directed DNA polymerase activity"/>
    <property type="evidence" value="ECO:0007669"/>
    <property type="project" value="UniProtKB-KW"/>
</dbReference>
<evidence type="ECO:0000256" key="16">
    <source>
        <dbReference type="SAM" id="Phobius"/>
    </source>
</evidence>
<keyword evidence="12" id="KW-0695">RNA-directed DNA polymerase</keyword>
<evidence type="ECO:0000256" key="3">
    <source>
        <dbReference type="ARBA" id="ARBA00022679"/>
    </source>
</evidence>
<dbReference type="InterPro" id="IPR043128">
    <property type="entry name" value="Rev_trsase/Diguanyl_cyclase"/>
</dbReference>
<keyword evidence="13" id="KW-0511">Multifunctional enzyme</keyword>
<dbReference type="PROSITE" id="PS50158">
    <property type="entry name" value="ZF_CCHC"/>
    <property type="match status" value="2"/>
</dbReference>
<protein>
    <recommendedName>
        <fullName evidence="2">ribonuclease H</fullName>
        <ecNumber evidence="2">3.1.26.4</ecNumber>
    </recommendedName>
</protein>
<keyword evidence="11" id="KW-0862">Zinc</keyword>
<dbReference type="InterPro" id="IPR001878">
    <property type="entry name" value="Znf_CCHC"/>
</dbReference>
<dbReference type="Pfam" id="PF00078">
    <property type="entry name" value="RVT_1"/>
    <property type="match status" value="1"/>
</dbReference>
<evidence type="ECO:0000256" key="7">
    <source>
        <dbReference type="ARBA" id="ARBA00022750"/>
    </source>
</evidence>
<dbReference type="EMBL" id="SWJQ01002928">
    <property type="protein sequence ID" value="TRZ06100.1"/>
    <property type="molecule type" value="Genomic_DNA"/>
</dbReference>
<feature type="domain" description="Reverse transcriptase" evidence="19">
    <location>
        <begin position="898"/>
        <end position="1087"/>
    </location>
</feature>
<dbReference type="OrthoDB" id="9398000at2759"/>
<dbReference type="SUPFAM" id="SSF56672">
    <property type="entry name" value="DNA/RNA polymerases"/>
    <property type="match status" value="1"/>
</dbReference>
<evidence type="ECO:0000256" key="12">
    <source>
        <dbReference type="ARBA" id="ARBA00022918"/>
    </source>
</evidence>
<dbReference type="PROSITE" id="PS50876">
    <property type="entry name" value="ZF_INTEGRASE"/>
    <property type="match status" value="1"/>
</dbReference>
<dbReference type="SUPFAM" id="SSF57756">
    <property type="entry name" value="Retrovirus zinc finger-like domains"/>
    <property type="match status" value="2"/>
</dbReference>
<keyword evidence="9 14" id="KW-0863">Zinc-finger</keyword>
<feature type="region of interest" description="Disordered" evidence="15">
    <location>
        <begin position="1445"/>
        <end position="1472"/>
    </location>
</feature>
<dbReference type="Gene3D" id="1.10.1200.30">
    <property type="match status" value="2"/>
</dbReference>
<evidence type="ECO:0000256" key="13">
    <source>
        <dbReference type="ARBA" id="ARBA00023268"/>
    </source>
</evidence>
<feature type="domain" description="CCHC-type" evidence="17">
    <location>
        <begin position="298"/>
        <end position="312"/>
    </location>
</feature>
<comment type="similarity">
    <text evidence="1">Belongs to the beta type-B retroviral polymerase family. HERV class-II K(HML-2) pol subfamily.</text>
</comment>
<feature type="transmembrane region" description="Helical" evidence="16">
    <location>
        <begin position="1374"/>
        <end position="1392"/>
    </location>
</feature>
<dbReference type="InterPro" id="IPR008919">
    <property type="entry name" value="Retrov_capsid_N"/>
</dbReference>
<evidence type="ECO:0000256" key="11">
    <source>
        <dbReference type="ARBA" id="ARBA00022833"/>
    </source>
</evidence>
<keyword evidence="10" id="KW-0378">Hydrolase</keyword>
<accession>A0A8K1FXB5</accession>
<evidence type="ECO:0000256" key="2">
    <source>
        <dbReference type="ARBA" id="ARBA00012180"/>
    </source>
</evidence>
<dbReference type="InterPro" id="IPR045345">
    <property type="entry name" value="Gag_p24_C"/>
</dbReference>
<dbReference type="SMART" id="SM00343">
    <property type="entry name" value="ZnF_C2HC"/>
    <property type="match status" value="2"/>
</dbReference>
<dbReference type="SUPFAM" id="SSF47353">
    <property type="entry name" value="Retrovirus capsid dimerization domain-like"/>
    <property type="match status" value="2"/>
</dbReference>
<dbReference type="SUPFAM" id="SSF46919">
    <property type="entry name" value="N-terminal Zn binding domain of HIV integrase"/>
    <property type="match status" value="1"/>
</dbReference>
<dbReference type="Gene3D" id="1.10.10.200">
    <property type="match status" value="1"/>
</dbReference>
<evidence type="ECO:0000256" key="4">
    <source>
        <dbReference type="ARBA" id="ARBA00022695"/>
    </source>
</evidence>
<dbReference type="PROSITE" id="PS50878">
    <property type="entry name" value="RT_POL"/>
    <property type="match status" value="1"/>
</dbReference>
<feature type="non-terminal residue" evidence="20">
    <location>
        <position position="1472"/>
    </location>
</feature>
<dbReference type="GO" id="GO:0008270">
    <property type="term" value="F:zinc ion binding"/>
    <property type="evidence" value="ECO:0007669"/>
    <property type="project" value="UniProtKB-KW"/>
</dbReference>
<evidence type="ECO:0000259" key="18">
    <source>
        <dbReference type="PROSITE" id="PS50876"/>
    </source>
</evidence>
<keyword evidence="8" id="KW-0255">Endonuclease</keyword>
<evidence type="ECO:0000259" key="17">
    <source>
        <dbReference type="PROSITE" id="PS50158"/>
    </source>
</evidence>
<evidence type="ECO:0000256" key="10">
    <source>
        <dbReference type="ARBA" id="ARBA00022801"/>
    </source>
</evidence>
<keyword evidence="3" id="KW-0808">Transferase</keyword>
<dbReference type="Pfam" id="PF19317">
    <property type="entry name" value="Gag_p24_C"/>
    <property type="match status" value="2"/>
</dbReference>
<evidence type="ECO:0000256" key="1">
    <source>
        <dbReference type="ARBA" id="ARBA00010879"/>
    </source>
</evidence>
<dbReference type="InterPro" id="IPR036875">
    <property type="entry name" value="Znf_CCHC_sf"/>
</dbReference>
<evidence type="ECO:0000256" key="5">
    <source>
        <dbReference type="ARBA" id="ARBA00022722"/>
    </source>
</evidence>
<dbReference type="InterPro" id="IPR000477">
    <property type="entry name" value="RT_dom"/>
</dbReference>
<keyword evidence="16" id="KW-0472">Membrane</keyword>
<dbReference type="SUPFAM" id="SSF47943">
    <property type="entry name" value="Retrovirus capsid protein, N-terminal core domain"/>
    <property type="match status" value="2"/>
</dbReference>
<dbReference type="InterPro" id="IPR017856">
    <property type="entry name" value="Integrase-like_N"/>
</dbReference>
<keyword evidence="5" id="KW-0540">Nuclease</keyword>
<dbReference type="Gene3D" id="3.30.70.270">
    <property type="match status" value="1"/>
</dbReference>
<dbReference type="GO" id="GO:0016032">
    <property type="term" value="P:viral process"/>
    <property type="evidence" value="ECO:0007669"/>
    <property type="project" value="InterPro"/>
</dbReference>
<evidence type="ECO:0000313" key="20">
    <source>
        <dbReference type="EMBL" id="TRZ06100.1"/>
    </source>
</evidence>
<keyword evidence="21" id="KW-1185">Reference proteome</keyword>
<feature type="region of interest" description="Disordered" evidence="15">
    <location>
        <begin position="1246"/>
        <end position="1270"/>
    </location>
</feature>
<keyword evidence="7" id="KW-0064">Aspartyl protease</keyword>
<dbReference type="Pfam" id="PF02022">
    <property type="entry name" value="Integrase_Zn"/>
    <property type="match status" value="1"/>
</dbReference>
<evidence type="ECO:0000313" key="21">
    <source>
        <dbReference type="Proteomes" id="UP000796761"/>
    </source>
</evidence>
<keyword evidence="16" id="KW-0812">Transmembrane</keyword>
<name>A0A8K1FXB5_9PASS</name>
<comment type="caution">
    <text evidence="20">The sequence shown here is derived from an EMBL/GenBank/DDBJ whole genome shotgun (WGS) entry which is preliminary data.</text>
</comment>
<dbReference type="PANTHER" id="PTHR41694:SF3">
    <property type="entry name" value="RNA-DIRECTED DNA POLYMERASE-RELATED"/>
    <property type="match status" value="1"/>
</dbReference>
<dbReference type="InterPro" id="IPR008916">
    <property type="entry name" value="Retrov_capsid_C"/>
</dbReference>
<evidence type="ECO:0000256" key="15">
    <source>
        <dbReference type="SAM" id="MobiDB-lite"/>
    </source>
</evidence>
<feature type="compositionally biased region" description="Polar residues" evidence="15">
    <location>
        <begin position="1462"/>
        <end position="1472"/>
    </location>
</feature>
<dbReference type="InterPro" id="IPR003308">
    <property type="entry name" value="Integrase_Zn-bd_dom_N"/>
</dbReference>
<evidence type="ECO:0000256" key="8">
    <source>
        <dbReference type="ARBA" id="ARBA00022759"/>
    </source>
</evidence>
<keyword evidence="7" id="KW-0645">Protease</keyword>
<dbReference type="GO" id="GO:0035613">
    <property type="term" value="F:RNA stem-loop binding"/>
    <property type="evidence" value="ECO:0007669"/>
    <property type="project" value="TreeGrafter"/>
</dbReference>
<keyword evidence="4" id="KW-0548">Nucleotidyltransferase</keyword>